<keyword evidence="3" id="KW-0645">Protease</keyword>
<accession>A0A398D2M6</accession>
<dbReference type="InterPro" id="IPR000994">
    <property type="entry name" value="Pept_M24"/>
</dbReference>
<comment type="caution">
    <text evidence="3">The sequence shown here is derived from an EMBL/GenBank/DDBJ whole genome shotgun (WGS) entry which is preliminary data.</text>
</comment>
<dbReference type="RefSeq" id="WP_119088765.1">
    <property type="nucleotide sequence ID" value="NZ_QXIS01000012.1"/>
</dbReference>
<dbReference type="AlphaFoldDB" id="A0A398D2M6"/>
<dbReference type="InterPro" id="IPR000587">
    <property type="entry name" value="Creatinase_N"/>
</dbReference>
<dbReference type="Gene3D" id="3.90.230.10">
    <property type="entry name" value="Creatinase/methionine aminopeptidase superfamily"/>
    <property type="match status" value="1"/>
</dbReference>
<dbReference type="Pfam" id="PF00557">
    <property type="entry name" value="Peptidase_M24"/>
    <property type="match status" value="1"/>
</dbReference>
<protein>
    <submittedName>
        <fullName evidence="3">Aminopeptidase P family protein</fullName>
    </submittedName>
</protein>
<evidence type="ECO:0000313" key="3">
    <source>
        <dbReference type="EMBL" id="RIE06457.1"/>
    </source>
</evidence>
<dbReference type="InterPro" id="IPR036005">
    <property type="entry name" value="Creatinase/aminopeptidase-like"/>
</dbReference>
<organism evidence="3 4">
    <name type="scientific">Candidatus Cryosericum terrychapinii</name>
    <dbReference type="NCBI Taxonomy" id="2290919"/>
    <lineage>
        <taxon>Bacteria</taxon>
        <taxon>Pseudomonadati</taxon>
        <taxon>Caldisericota/Cryosericota group</taxon>
        <taxon>Candidatus Cryosericota</taxon>
        <taxon>Candidatus Cryosericia</taxon>
        <taxon>Candidatus Cryosericales</taxon>
        <taxon>Candidatus Cryosericaceae</taxon>
        <taxon>Candidatus Cryosericum</taxon>
    </lineage>
</organism>
<dbReference type="OrthoDB" id="9806388at2"/>
<evidence type="ECO:0000259" key="1">
    <source>
        <dbReference type="Pfam" id="PF00557"/>
    </source>
</evidence>
<dbReference type="PANTHER" id="PTHR46112:SF2">
    <property type="entry name" value="XAA-PRO AMINOPEPTIDASE P-RELATED"/>
    <property type="match status" value="1"/>
</dbReference>
<dbReference type="Gene3D" id="3.40.350.10">
    <property type="entry name" value="Creatinase/prolidase N-terminal domain"/>
    <property type="match status" value="1"/>
</dbReference>
<keyword evidence="3" id="KW-0378">Hydrolase</keyword>
<dbReference type="InterPro" id="IPR050659">
    <property type="entry name" value="Peptidase_M24B"/>
</dbReference>
<keyword evidence="4" id="KW-1185">Reference proteome</keyword>
<dbReference type="InterPro" id="IPR029149">
    <property type="entry name" value="Creatin/AminoP/Spt16_N"/>
</dbReference>
<dbReference type="Proteomes" id="UP000266328">
    <property type="component" value="Unassembled WGS sequence"/>
</dbReference>
<name>A0A398D2M6_9BACT</name>
<proteinExistence type="predicted"/>
<reference evidence="3 4" key="1">
    <citation type="submission" date="2018-09" db="EMBL/GenBank/DDBJ databases">
        <title>Discovery and Ecogenomic Context for Candidatus Cryosericales, a Global Caldiserica Order Active in Thawing Permafrost.</title>
        <authorList>
            <person name="Martinez M.A."/>
            <person name="Woodcroft B.J."/>
            <person name="Ignacio Espinoza J.C."/>
            <person name="Zayed A."/>
            <person name="Singleton C.M."/>
            <person name="Boyd J."/>
            <person name="Li Y.-F."/>
            <person name="Purvine S."/>
            <person name="Maughan H."/>
            <person name="Hodgkins S.B."/>
            <person name="Anderson D."/>
            <person name="Sederholm M."/>
            <person name="Temperton B."/>
            <person name="Saleska S.R."/>
            <person name="Tyson G.W."/>
            <person name="Rich V.I."/>
        </authorList>
    </citation>
    <scope>NUCLEOTIDE SEQUENCE [LARGE SCALE GENOMIC DNA]</scope>
    <source>
        <strain evidence="3 4">SMC7</strain>
    </source>
</reference>
<evidence type="ECO:0000313" key="4">
    <source>
        <dbReference type="Proteomes" id="UP000266328"/>
    </source>
</evidence>
<gene>
    <name evidence="3" type="ORF">SMC7_02290</name>
</gene>
<feature type="domain" description="Creatinase N-terminal" evidence="2">
    <location>
        <begin position="15"/>
        <end position="144"/>
    </location>
</feature>
<dbReference type="Pfam" id="PF01321">
    <property type="entry name" value="Creatinase_N"/>
    <property type="match status" value="1"/>
</dbReference>
<dbReference type="GO" id="GO:0004177">
    <property type="term" value="F:aminopeptidase activity"/>
    <property type="evidence" value="ECO:0007669"/>
    <property type="project" value="UniProtKB-KW"/>
</dbReference>
<dbReference type="EMBL" id="QXIS01000012">
    <property type="protein sequence ID" value="RIE06457.1"/>
    <property type="molecule type" value="Genomic_DNA"/>
</dbReference>
<dbReference type="SUPFAM" id="SSF53092">
    <property type="entry name" value="Creatinase/prolidase N-terminal domain"/>
    <property type="match status" value="1"/>
</dbReference>
<keyword evidence="3" id="KW-0031">Aminopeptidase</keyword>
<evidence type="ECO:0000259" key="2">
    <source>
        <dbReference type="Pfam" id="PF01321"/>
    </source>
</evidence>
<sequence>MGNHMSVPEGELELRWKRLRERAAADGFDGLLVFSNQINQTYIHYAANYTLLGDRSYFFLPMTGEPTLLIGAAWDLQHAVSESGLSDVRPLMHGCNKEIISVVKAGTKGKTAVAGMEMLNEKDLAEFKTEFGENFVQGTDLLEEVALVKTDFELGLIRKAAEMADAAFLKVVETAKEGMLDYHIMAEIDYTMKKMGATDNFQMSSIGRDSTGMLLPYGKKLEKGDIFLFEMTPAYRSVTYSAQLCRTAVYGELPPLFYEKYDILVRALEESLKIIKPGARIADVAKIQNDIIGKAGYAEYCRPPYMRSRGHGFGLGRVEVDDECPLTFQKNMSLVIHPNQFIPETGYLALGDHIIVTETGFERLLKTKPMIYTCGGGNQ</sequence>
<dbReference type="SUPFAM" id="SSF55920">
    <property type="entry name" value="Creatinase/aminopeptidase"/>
    <property type="match status" value="1"/>
</dbReference>
<feature type="domain" description="Peptidase M24" evidence="1">
    <location>
        <begin position="156"/>
        <end position="358"/>
    </location>
</feature>
<dbReference type="PANTHER" id="PTHR46112">
    <property type="entry name" value="AMINOPEPTIDASE"/>
    <property type="match status" value="1"/>
</dbReference>